<dbReference type="EMBL" id="JACVVK020000363">
    <property type="protein sequence ID" value="KAK7476885.1"/>
    <property type="molecule type" value="Genomic_DNA"/>
</dbReference>
<proteinExistence type="predicted"/>
<gene>
    <name evidence="1" type="ORF">BaRGS_00031888</name>
</gene>
<feature type="non-terminal residue" evidence="1">
    <location>
        <position position="1"/>
    </location>
</feature>
<keyword evidence="2" id="KW-1185">Reference proteome</keyword>
<sequence length="61" mass="6826">TNINFCAMFMLRPAVATLNVYGYAYIWALAAKGSTHSAVSGYLLAVLEICQCMLEMRTRYI</sequence>
<comment type="caution">
    <text evidence="1">The sequence shown here is derived from an EMBL/GenBank/DDBJ whole genome shotgun (WGS) entry which is preliminary data.</text>
</comment>
<protein>
    <submittedName>
        <fullName evidence="1">Uncharacterized protein</fullName>
    </submittedName>
</protein>
<evidence type="ECO:0000313" key="2">
    <source>
        <dbReference type="Proteomes" id="UP001519460"/>
    </source>
</evidence>
<name>A0ABD0JPB5_9CAEN</name>
<dbReference type="Proteomes" id="UP001519460">
    <property type="component" value="Unassembled WGS sequence"/>
</dbReference>
<reference evidence="1 2" key="1">
    <citation type="journal article" date="2023" name="Sci. Data">
        <title>Genome assembly of the Korean intertidal mud-creeper Batillaria attramentaria.</title>
        <authorList>
            <person name="Patra A.K."/>
            <person name="Ho P.T."/>
            <person name="Jun S."/>
            <person name="Lee S.J."/>
            <person name="Kim Y."/>
            <person name="Won Y.J."/>
        </authorList>
    </citation>
    <scope>NUCLEOTIDE SEQUENCE [LARGE SCALE GENOMIC DNA]</scope>
    <source>
        <strain evidence="1">Wonlab-2016</strain>
    </source>
</reference>
<evidence type="ECO:0000313" key="1">
    <source>
        <dbReference type="EMBL" id="KAK7476885.1"/>
    </source>
</evidence>
<organism evidence="1 2">
    <name type="scientific">Batillaria attramentaria</name>
    <dbReference type="NCBI Taxonomy" id="370345"/>
    <lineage>
        <taxon>Eukaryota</taxon>
        <taxon>Metazoa</taxon>
        <taxon>Spiralia</taxon>
        <taxon>Lophotrochozoa</taxon>
        <taxon>Mollusca</taxon>
        <taxon>Gastropoda</taxon>
        <taxon>Caenogastropoda</taxon>
        <taxon>Sorbeoconcha</taxon>
        <taxon>Cerithioidea</taxon>
        <taxon>Batillariidae</taxon>
        <taxon>Batillaria</taxon>
    </lineage>
</organism>
<dbReference type="AlphaFoldDB" id="A0ABD0JPB5"/>
<accession>A0ABD0JPB5</accession>